<organism evidence="5">
    <name type="scientific">Salvia splendens</name>
    <name type="common">Scarlet sage</name>
    <dbReference type="NCBI Taxonomy" id="180675"/>
    <lineage>
        <taxon>Eukaryota</taxon>
        <taxon>Viridiplantae</taxon>
        <taxon>Streptophyta</taxon>
        <taxon>Embryophyta</taxon>
        <taxon>Tracheophyta</taxon>
        <taxon>Spermatophyta</taxon>
        <taxon>Magnoliopsida</taxon>
        <taxon>eudicotyledons</taxon>
        <taxon>Gunneridae</taxon>
        <taxon>Pentapetalae</taxon>
        <taxon>asterids</taxon>
        <taxon>lamiids</taxon>
        <taxon>Lamiales</taxon>
        <taxon>Lamiaceae</taxon>
        <taxon>Nepetoideae</taxon>
        <taxon>Mentheae</taxon>
        <taxon>Salviinae</taxon>
        <taxon>Salvia</taxon>
        <taxon>Salvia subgen. Calosphace</taxon>
        <taxon>core Calosphace</taxon>
    </lineage>
</organism>
<name>A0A8X8ZF74_SALSN</name>
<evidence type="ECO:0000259" key="4">
    <source>
        <dbReference type="PROSITE" id="PS50846"/>
    </source>
</evidence>
<dbReference type="Proteomes" id="UP000298416">
    <property type="component" value="Unassembled WGS sequence"/>
</dbReference>
<evidence type="ECO:0000313" key="5">
    <source>
        <dbReference type="EMBL" id="KAG6402433.1"/>
    </source>
</evidence>
<sequence length="137" mass="15522">MGVEGTFDYIADLISSRKRKKRKQLNTVDLKVRMDCEGCGERVKNVLSGMKGAKSVKVDWKQQKAIVYGFVDAKKVLKKQSRWGRSVSRGHMFRTDSLLILMLVASTIRRPRPITCVEPMSPGRHPQPGRGEVRSHV</sequence>
<reference evidence="5" key="1">
    <citation type="submission" date="2018-01" db="EMBL/GenBank/DDBJ databases">
        <authorList>
            <person name="Mao J.F."/>
        </authorList>
    </citation>
    <scope>NUCLEOTIDE SEQUENCE</scope>
    <source>
        <strain evidence="5">Huo1</strain>
        <tissue evidence="5">Leaf</tissue>
    </source>
</reference>
<evidence type="ECO:0000313" key="6">
    <source>
        <dbReference type="Proteomes" id="UP000298416"/>
    </source>
</evidence>
<dbReference type="Gene3D" id="3.30.70.100">
    <property type="match status" value="1"/>
</dbReference>
<comment type="subcellular location">
    <subcellularLocation>
        <location evidence="1">Membrane</location>
        <topology evidence="1">Peripheral membrane protein</topology>
    </subcellularLocation>
</comment>
<dbReference type="PROSITE" id="PS50846">
    <property type="entry name" value="HMA_2"/>
    <property type="match status" value="1"/>
</dbReference>
<feature type="domain" description="HMA" evidence="4">
    <location>
        <begin position="25"/>
        <end position="88"/>
    </location>
</feature>
<feature type="region of interest" description="Disordered" evidence="3">
    <location>
        <begin position="117"/>
        <end position="137"/>
    </location>
</feature>
<protein>
    <recommendedName>
        <fullName evidence="4">HMA domain-containing protein</fullName>
    </recommendedName>
</protein>
<dbReference type="Pfam" id="PF00403">
    <property type="entry name" value="HMA"/>
    <property type="match status" value="1"/>
</dbReference>
<dbReference type="CDD" id="cd00371">
    <property type="entry name" value="HMA"/>
    <property type="match status" value="1"/>
</dbReference>
<dbReference type="PANTHER" id="PTHR22814:SF84">
    <property type="entry name" value="HEAVY METAL-ASSOCIATED ISOPRENYLATED PLANT PROTEIN 24"/>
    <property type="match status" value="1"/>
</dbReference>
<dbReference type="SUPFAM" id="SSF55008">
    <property type="entry name" value="HMA, heavy metal-associated domain"/>
    <property type="match status" value="1"/>
</dbReference>
<evidence type="ECO:0000256" key="3">
    <source>
        <dbReference type="SAM" id="MobiDB-lite"/>
    </source>
</evidence>
<dbReference type="EMBL" id="PNBA02000013">
    <property type="protein sequence ID" value="KAG6402433.1"/>
    <property type="molecule type" value="Genomic_DNA"/>
</dbReference>
<dbReference type="InterPro" id="IPR036163">
    <property type="entry name" value="HMA_dom_sf"/>
</dbReference>
<dbReference type="PANTHER" id="PTHR22814">
    <property type="entry name" value="COPPER TRANSPORT PROTEIN ATOX1-RELATED"/>
    <property type="match status" value="1"/>
</dbReference>
<dbReference type="AlphaFoldDB" id="A0A8X8ZF74"/>
<evidence type="ECO:0000256" key="2">
    <source>
        <dbReference type="ARBA" id="ARBA00022723"/>
    </source>
</evidence>
<accession>A0A8X8ZF74</accession>
<keyword evidence="2" id="KW-0479">Metal-binding</keyword>
<dbReference type="GO" id="GO:0009626">
    <property type="term" value="P:plant-type hypersensitive response"/>
    <property type="evidence" value="ECO:0007669"/>
    <property type="project" value="UniProtKB-KW"/>
</dbReference>
<gene>
    <name evidence="5" type="ORF">SASPL_134626</name>
</gene>
<dbReference type="GO" id="GO:0016020">
    <property type="term" value="C:membrane"/>
    <property type="evidence" value="ECO:0007669"/>
    <property type="project" value="UniProtKB-SubCell"/>
</dbReference>
<dbReference type="GO" id="GO:0046872">
    <property type="term" value="F:metal ion binding"/>
    <property type="evidence" value="ECO:0007669"/>
    <property type="project" value="UniProtKB-KW"/>
</dbReference>
<proteinExistence type="predicted"/>
<keyword evidence="6" id="KW-1185">Reference proteome</keyword>
<comment type="caution">
    <text evidence="5">The sequence shown here is derived from an EMBL/GenBank/DDBJ whole genome shotgun (WGS) entry which is preliminary data.</text>
</comment>
<reference evidence="5" key="2">
    <citation type="submission" date="2020-08" db="EMBL/GenBank/DDBJ databases">
        <title>Plant Genome Project.</title>
        <authorList>
            <person name="Zhang R.-G."/>
        </authorList>
    </citation>
    <scope>NUCLEOTIDE SEQUENCE</scope>
    <source>
        <strain evidence="5">Huo1</strain>
        <tissue evidence="5">Leaf</tissue>
    </source>
</reference>
<dbReference type="InterPro" id="IPR006121">
    <property type="entry name" value="HMA_dom"/>
</dbReference>
<evidence type="ECO:0000256" key="1">
    <source>
        <dbReference type="ARBA" id="ARBA00004170"/>
    </source>
</evidence>